<evidence type="ECO:0008006" key="4">
    <source>
        <dbReference type="Google" id="ProtNLM"/>
    </source>
</evidence>
<reference evidence="3" key="2">
    <citation type="submission" date="2019-10" db="EMBL/GenBank/DDBJ databases">
        <title>Experimental infection of calves with contemporary bovine gammaherpesvirus type 4.</title>
        <authorList>
            <person name="Bauermann F."/>
            <person name="Kutish G."/>
            <person name="Diel D."/>
            <person name="Falkenberg S."/>
            <person name="Martins M."/>
            <person name="Flores E."/>
        </authorList>
    </citation>
    <scope>NUCLEOTIDE SEQUENCE</scope>
    <source>
        <strain evidence="3">SD16-49</strain>
    </source>
</reference>
<organism evidence="2">
    <name type="scientific">Bovine herpesvirus 4</name>
    <name type="common">BoHV-4</name>
    <name type="synonym">Movar virus</name>
    <dbReference type="NCBI Taxonomy" id="10385"/>
    <lineage>
        <taxon>Viruses</taxon>
        <taxon>Duplodnaviria</taxon>
        <taxon>Heunggongvirae</taxon>
        <taxon>Peploviricota</taxon>
        <taxon>Herviviricetes</taxon>
        <taxon>Herpesvirales</taxon>
        <taxon>Orthoherpesviridae</taxon>
        <taxon>Gammaherpesvirinae</taxon>
        <taxon>Rhadinovirus</taxon>
        <taxon>Rhadinovirus bovinegamma4</taxon>
    </lineage>
</organism>
<organismHost>
    <name type="scientific">Panthera leo</name>
    <name type="common">Lion</name>
    <dbReference type="NCBI Taxonomy" id="9689"/>
</organismHost>
<evidence type="ECO:0000313" key="2">
    <source>
        <dbReference type="EMBL" id="AIA82776.1"/>
    </source>
</evidence>
<name>A0A0F6N5A9_BHV4</name>
<dbReference type="Pfam" id="PF03048">
    <property type="entry name" value="Herpes_UL92"/>
    <property type="match status" value="1"/>
</dbReference>
<sequence>MSQQSNKIHRCSMGLFNTPLCLRHKVNCVYFCSECEKIHLCDGGKECVMTNTGENMVCLLTGNCIFENLQGIKDYVSNVYVLEQKCDQNMFLNIIQSILEDIFKFFTSVCVLPEIQEALLGEEGELKPHIIQLIKKTFGLCAHVFGETKCGYDLICSMYIHVIISIYSSKTVYGNLLFKCTKNKKYDSVVKKMREQWMSTLIIGDSCHTDVTC</sequence>
<accession>A0A0F6N5A9</accession>
<dbReference type="EMBL" id="KC999113">
    <property type="protein sequence ID" value="AIA82776.1"/>
    <property type="molecule type" value="Genomic_DNA"/>
</dbReference>
<dbReference type="EMBL" id="MN551084">
    <property type="protein sequence ID" value="QJC19199.1"/>
    <property type="molecule type" value="Genomic_DNA"/>
</dbReference>
<protein>
    <recommendedName>
        <fullName evidence="4">Protein UL92</fullName>
    </recommendedName>
</protein>
<evidence type="ECO:0000256" key="1">
    <source>
        <dbReference type="ARBA" id="ARBA00009153"/>
    </source>
</evidence>
<proteinExistence type="inferred from homology"/>
<dbReference type="InterPro" id="IPR004289">
    <property type="entry name" value="Herpes_UL92"/>
</dbReference>
<comment type="similarity">
    <text evidence="1">Belongs to the herpesviridae UL92 family.</text>
</comment>
<evidence type="ECO:0000313" key="3">
    <source>
        <dbReference type="EMBL" id="QJC19199.1"/>
    </source>
</evidence>
<organismHost>
    <name type="scientific">Bos taurus</name>
    <name type="common">Bovine</name>
    <dbReference type="NCBI Taxonomy" id="9913"/>
</organismHost>
<reference evidence="2" key="1">
    <citation type="submission" date="2013-05" db="EMBL/GenBank/DDBJ databases">
        <title>Seroprevalence against a Canadian isolate of bovine herpesvirus 4 (BHV4) is higher in various diseases affected bovine dairy herds compared to healthy herds.</title>
        <authorList>
            <person name="Music N."/>
            <person name="Laroche J."/>
            <person name="Tremblay D."/>
            <person name="Mandeville I."/>
            <person name="Bellehumeur C."/>
            <person name="Charette S.J."/>
            <person name="Gagnon C.A."/>
        </authorList>
    </citation>
    <scope>NUCLEOTIDE SEQUENCE</scope>
    <source>
        <strain evidence="2">FMV09-1180503</strain>
    </source>
</reference>
<organismHost>
    <name type="scientific">Felis catus</name>
    <name type="common">Cat</name>
    <name type="synonym">Felis silvestris catus</name>
    <dbReference type="NCBI Taxonomy" id="9685"/>
</organismHost>